<dbReference type="AlphaFoldDB" id="A0A6C0DUY5"/>
<proteinExistence type="predicted"/>
<evidence type="ECO:0000313" key="1">
    <source>
        <dbReference type="EMBL" id="QHT20180.1"/>
    </source>
</evidence>
<reference evidence="1" key="1">
    <citation type="journal article" date="2020" name="Nature">
        <title>Giant virus diversity and host interactions through global metagenomics.</title>
        <authorList>
            <person name="Schulz F."/>
            <person name="Roux S."/>
            <person name="Paez-Espino D."/>
            <person name="Jungbluth S."/>
            <person name="Walsh D.A."/>
            <person name="Denef V.J."/>
            <person name="McMahon K.D."/>
            <person name="Konstantinidis K.T."/>
            <person name="Eloe-Fadrosh E.A."/>
            <person name="Kyrpides N.C."/>
            <person name="Woyke T."/>
        </authorList>
    </citation>
    <scope>NUCLEOTIDE SEQUENCE</scope>
    <source>
        <strain evidence="1">GVMAG-M-3300023174-60</strain>
    </source>
</reference>
<name>A0A6C0DUY5_9ZZZZ</name>
<organism evidence="1">
    <name type="scientific">viral metagenome</name>
    <dbReference type="NCBI Taxonomy" id="1070528"/>
    <lineage>
        <taxon>unclassified sequences</taxon>
        <taxon>metagenomes</taxon>
        <taxon>organismal metagenomes</taxon>
    </lineage>
</organism>
<sequence>MSSTQSFLRQRVLGARALSVDQTNLYVMVATSGNYVGNYPPAVMVSLATAGASVLGNLGAGSVYARDMGKTVVASVATTTAGTVVGTPGAFRQVQLLKPVTVQYPTSVTNLGVQGQPAGTWSVGDSGYNTFFIPEVLGGVLASTAVAGGGTAVTQNSATLIPDGQL</sequence>
<protein>
    <submittedName>
        <fullName evidence="1">Uncharacterized protein</fullName>
    </submittedName>
</protein>
<accession>A0A6C0DUY5</accession>
<dbReference type="EMBL" id="MN739677">
    <property type="protein sequence ID" value="QHT20180.1"/>
    <property type="molecule type" value="Genomic_DNA"/>
</dbReference>